<keyword evidence="1" id="KW-0472">Membrane</keyword>
<name>A0A7W4WAN7_9GAMM</name>
<sequence length="402" mass="46010">MQPTLDTGTRRYDIDAIRVLAFALLILYHVGMFYVADWGWHIKSRYQSDTLQLLMLLVNQWRMPLLFLISGTATWFIFRKSGAGEFTRNRLVRLLLPLAFGMLVVAPPQAYLEALTNGATQPGYLAFLKQYFTFQPWPDGAFAGSDFAGITWNHLWYLPYLLCYTLVLIPAAIWLRQREATLQRLLSRVNGYGLIALPVLPMLVYGFTLFPRFGNSNHALLDDWYGHAQFFTFFVYGYLLAGNTALWRTLGKLRGSLLWLAPACFAVFLALERLSPEDLSPVQKLGYGTAVYLNRWCWILAVLAWAHHCLNRPFRWLPYANEAVYPWYILHQTITVIAGYQLARWSLGPVLEPMLVLIATIAGCLLLHEFLIRRFAILRPLFGLKPLPTGAAVSDRKRIVLN</sequence>
<dbReference type="Proteomes" id="UP000535937">
    <property type="component" value="Unassembled WGS sequence"/>
</dbReference>
<proteinExistence type="predicted"/>
<protein>
    <recommendedName>
        <fullName evidence="2">Acyltransferase 3 domain-containing protein</fullName>
    </recommendedName>
</protein>
<dbReference type="GO" id="GO:0016747">
    <property type="term" value="F:acyltransferase activity, transferring groups other than amino-acyl groups"/>
    <property type="evidence" value="ECO:0007669"/>
    <property type="project" value="InterPro"/>
</dbReference>
<dbReference type="PANTHER" id="PTHR36927">
    <property type="entry name" value="BLR4337 PROTEIN"/>
    <property type="match status" value="1"/>
</dbReference>
<feature type="transmembrane region" description="Helical" evidence="1">
    <location>
        <begin position="291"/>
        <end position="311"/>
    </location>
</feature>
<dbReference type="InterPro" id="IPR050623">
    <property type="entry name" value="Glucan_succinyl_AcylTrfase"/>
</dbReference>
<evidence type="ECO:0000313" key="4">
    <source>
        <dbReference type="Proteomes" id="UP000535937"/>
    </source>
</evidence>
<feature type="transmembrane region" description="Helical" evidence="1">
    <location>
        <begin position="228"/>
        <end position="246"/>
    </location>
</feature>
<evidence type="ECO:0000313" key="3">
    <source>
        <dbReference type="EMBL" id="MBB3060780.1"/>
    </source>
</evidence>
<feature type="transmembrane region" description="Helical" evidence="1">
    <location>
        <begin position="20"/>
        <end position="41"/>
    </location>
</feature>
<dbReference type="Pfam" id="PF01757">
    <property type="entry name" value="Acyl_transf_3"/>
    <property type="match status" value="1"/>
</dbReference>
<keyword evidence="1" id="KW-0812">Transmembrane</keyword>
<feature type="transmembrane region" description="Helical" evidence="1">
    <location>
        <begin position="323"/>
        <end position="342"/>
    </location>
</feature>
<feature type="transmembrane region" description="Helical" evidence="1">
    <location>
        <begin position="61"/>
        <end position="78"/>
    </location>
</feature>
<dbReference type="PANTHER" id="PTHR36927:SF3">
    <property type="entry name" value="GLUCANS BIOSYNTHESIS PROTEIN C"/>
    <property type="match status" value="1"/>
</dbReference>
<reference evidence="3 4" key="1">
    <citation type="submission" date="2020-08" db="EMBL/GenBank/DDBJ databases">
        <title>Genomic Encyclopedia of Type Strains, Phase III (KMG-III): the genomes of soil and plant-associated and newly described type strains.</title>
        <authorList>
            <person name="Whitman W."/>
        </authorList>
    </citation>
    <scope>NUCLEOTIDE SEQUENCE [LARGE SCALE GENOMIC DNA]</scope>
    <source>
        <strain evidence="3 4">CECT 8799</strain>
    </source>
</reference>
<evidence type="ECO:0000259" key="2">
    <source>
        <dbReference type="Pfam" id="PF01757"/>
    </source>
</evidence>
<feature type="transmembrane region" description="Helical" evidence="1">
    <location>
        <begin position="354"/>
        <end position="372"/>
    </location>
</feature>
<keyword evidence="1" id="KW-1133">Transmembrane helix</keyword>
<organism evidence="3 4">
    <name type="scientific">Microbulbifer rhizosphaerae</name>
    <dbReference type="NCBI Taxonomy" id="1562603"/>
    <lineage>
        <taxon>Bacteria</taxon>
        <taxon>Pseudomonadati</taxon>
        <taxon>Pseudomonadota</taxon>
        <taxon>Gammaproteobacteria</taxon>
        <taxon>Cellvibrionales</taxon>
        <taxon>Microbulbiferaceae</taxon>
        <taxon>Microbulbifer</taxon>
    </lineage>
</organism>
<dbReference type="InterPro" id="IPR002656">
    <property type="entry name" value="Acyl_transf_3_dom"/>
</dbReference>
<feature type="transmembrane region" description="Helical" evidence="1">
    <location>
        <begin position="90"/>
        <end position="112"/>
    </location>
</feature>
<gene>
    <name evidence="3" type="ORF">FHS09_001600</name>
</gene>
<evidence type="ECO:0000256" key="1">
    <source>
        <dbReference type="SAM" id="Phobius"/>
    </source>
</evidence>
<keyword evidence="4" id="KW-1185">Reference proteome</keyword>
<dbReference type="RefSeq" id="WP_183458510.1">
    <property type="nucleotide sequence ID" value="NZ_JACHWZ010000006.1"/>
</dbReference>
<dbReference type="AlphaFoldDB" id="A0A7W4WAN7"/>
<feature type="transmembrane region" description="Helical" evidence="1">
    <location>
        <begin position="157"/>
        <end position="177"/>
    </location>
</feature>
<feature type="domain" description="Acyltransferase 3" evidence="2">
    <location>
        <begin position="12"/>
        <end position="368"/>
    </location>
</feature>
<feature type="transmembrane region" description="Helical" evidence="1">
    <location>
        <begin position="189"/>
        <end position="208"/>
    </location>
</feature>
<feature type="transmembrane region" description="Helical" evidence="1">
    <location>
        <begin position="253"/>
        <end position="271"/>
    </location>
</feature>
<dbReference type="EMBL" id="JACHWZ010000006">
    <property type="protein sequence ID" value="MBB3060780.1"/>
    <property type="molecule type" value="Genomic_DNA"/>
</dbReference>
<accession>A0A7W4WAN7</accession>
<comment type="caution">
    <text evidence="3">The sequence shown here is derived from an EMBL/GenBank/DDBJ whole genome shotgun (WGS) entry which is preliminary data.</text>
</comment>